<reference evidence="1" key="1">
    <citation type="submission" date="2021-01" db="EMBL/GenBank/DDBJ databases">
        <authorList>
            <consortium name="Genoscope - CEA"/>
            <person name="William W."/>
        </authorList>
    </citation>
    <scope>NUCLEOTIDE SEQUENCE</scope>
</reference>
<dbReference type="OrthoDB" id="3214109at2759"/>
<accession>A0A8S1RDL4</accession>
<evidence type="ECO:0000313" key="2">
    <source>
        <dbReference type="Proteomes" id="UP000692954"/>
    </source>
</evidence>
<name>A0A8S1RDL4_9CILI</name>
<dbReference type="PANTHER" id="PTHR47763">
    <property type="entry name" value="ALPHA-PROTEIN KINASE VWKA"/>
    <property type="match status" value="1"/>
</dbReference>
<protein>
    <submittedName>
        <fullName evidence="1">Uncharacterized protein</fullName>
    </submittedName>
</protein>
<comment type="caution">
    <text evidence="1">The sequence shown here is derived from an EMBL/GenBank/DDBJ whole genome shotgun (WGS) entry which is preliminary data.</text>
</comment>
<dbReference type="PANTHER" id="PTHR47763:SF1">
    <property type="entry name" value="DUF659 DOMAIN-CONTAINING PROTEIN"/>
    <property type="match status" value="1"/>
</dbReference>
<dbReference type="AlphaFoldDB" id="A0A8S1RDL4"/>
<dbReference type="GO" id="GO:0005737">
    <property type="term" value="C:cytoplasm"/>
    <property type="evidence" value="ECO:0007669"/>
    <property type="project" value="TreeGrafter"/>
</dbReference>
<dbReference type="GO" id="GO:0004674">
    <property type="term" value="F:protein serine/threonine kinase activity"/>
    <property type="evidence" value="ECO:0007669"/>
    <property type="project" value="TreeGrafter"/>
</dbReference>
<proteinExistence type="predicted"/>
<dbReference type="EMBL" id="CAJJDN010000158">
    <property type="protein sequence ID" value="CAD8125404.1"/>
    <property type="molecule type" value="Genomic_DNA"/>
</dbReference>
<keyword evidence="2" id="KW-1185">Reference proteome</keyword>
<sequence>MIPSNFNNLSIHSCLRESHKCDQVCSICPNKICNKKAGHDKIQEHLCSDKCFGTCEIGDCKNACMKSFKHDQQHNCQNDHPCKEKCKYCDKNCQKDHSIPHIHNHDCKEIYCTHDCSLCTSRYQDTHNKSKDKGHHFCDQKHYCQEKCDDKGICKIEYEFKEVIWKSQISEFQYTKYKPKNIGKQQCNLEIPPGKLKHDGKHSCKNETEKQFHNCNQQCPECNTFCDLRYGLQGVHSSDKHRNKENQIFTQKEGNLEQIEIYESKDTIRKYQIGDLLKHVTKVVKEWKSSFSFSRMQRGQQDIQKKKIQILKNKILIKFCVQIFGNLINGHIQLKVKLIILEDFQKNDYEYCEQDAWHSQNNKISSHGFFCTEDHKKNQIQEINIAFVTLQDLWLHIQICVKIKTKAQKNMILDVSFAVIFYKEHDPPYKSSQKILDIQDFTSENVVIQFLNKLTADGGEEGPEAVLDGFDTSFKLNWTDIYVKLLYLIADAPPHGKQYHNYTDSFPESCPCKLNQNDILQKLWKKKVLFKILQLNQSINGMITEFKKDFQDLEVTESQDSDKVNSFQNLIVGQVCKYLVHNEITYYMKK</sequence>
<gene>
    <name evidence="1" type="ORF">PSON_ATCC_30995.1.T1580127</name>
</gene>
<dbReference type="Proteomes" id="UP000692954">
    <property type="component" value="Unassembled WGS sequence"/>
</dbReference>
<organism evidence="1 2">
    <name type="scientific">Paramecium sonneborni</name>
    <dbReference type="NCBI Taxonomy" id="65129"/>
    <lineage>
        <taxon>Eukaryota</taxon>
        <taxon>Sar</taxon>
        <taxon>Alveolata</taxon>
        <taxon>Ciliophora</taxon>
        <taxon>Intramacronucleata</taxon>
        <taxon>Oligohymenophorea</taxon>
        <taxon>Peniculida</taxon>
        <taxon>Parameciidae</taxon>
        <taxon>Paramecium</taxon>
    </lineage>
</organism>
<evidence type="ECO:0000313" key="1">
    <source>
        <dbReference type="EMBL" id="CAD8125404.1"/>
    </source>
</evidence>
<dbReference type="InterPro" id="IPR052969">
    <property type="entry name" value="Thr-specific_kinase-like"/>
</dbReference>